<dbReference type="RefSeq" id="XP_005105664.1">
    <property type="nucleotide sequence ID" value="XM_005105607.3"/>
</dbReference>
<gene>
    <name evidence="3 4" type="primary">LOC101853482</name>
</gene>
<organism evidence="2 4">
    <name type="scientific">Aplysia californica</name>
    <name type="common">California sea hare</name>
    <dbReference type="NCBI Taxonomy" id="6500"/>
    <lineage>
        <taxon>Eukaryota</taxon>
        <taxon>Metazoa</taxon>
        <taxon>Spiralia</taxon>
        <taxon>Lophotrochozoa</taxon>
        <taxon>Mollusca</taxon>
        <taxon>Gastropoda</taxon>
        <taxon>Heterobranchia</taxon>
        <taxon>Euthyneura</taxon>
        <taxon>Tectipleura</taxon>
        <taxon>Aplysiida</taxon>
        <taxon>Aplysioidea</taxon>
        <taxon>Aplysiidae</taxon>
        <taxon>Aplysia</taxon>
    </lineage>
</organism>
<feature type="region of interest" description="Disordered" evidence="1">
    <location>
        <begin position="365"/>
        <end position="397"/>
    </location>
</feature>
<dbReference type="GeneID" id="101853482"/>
<evidence type="ECO:0000313" key="3">
    <source>
        <dbReference type="RefSeq" id="XP_005105664.1"/>
    </source>
</evidence>
<sequence length="809" mass="86114">MHRTINIKHRIVRRVDIGKAPLATFDTIDLGDEDIKSKHSATKRAAYGRQQLLQGLSTHHTFDQDGSLKTETIGGNNSKKSLSQAGGEDKDATKDIESAKNTSEAGGEVKDVGSGKEADGATKTADSRTVERSPEIKVSSDPKKIEGSPGKPSETAEDRSEEAPAVASRQGTLGRVNIPIRKQNSDSSSSSGSGEEQQSHHFTFQASRPSIGHFDATPDQETPSQEAPLDERDSHCTLLPDNIDPSQILSPSKRKAYERRIERLKVTTSPIARPRSTAPISVVTLDEYANISSPENSPASPSILQDKLKITLPPDEFTSKPKTPRLHSARRKDSDDTCFEFTEEILFSRSKSALVVEEDGLLPPSPRRVLIPPTLTPTSSPKLSSDTRLSSESLSEEAVGGTTPKLIYIQHNKAAHKIFGDTVDETDEDNWASFPDSSVPDGDKSEFETAEKEELKEARDSVVCELEKGLPDANASVSHSCSVVKGTGLPAVGGWDTSSETAVAAESEVSFDLPQNLSETVTISEGGEAFLCGTGSGGDAKSVLPDTDNNELSYSELAAFVEPAGQESAYTTGVSQDLLTGHGAPYLPHPEYETEEILMVEIHEAAEGCEKRIEIDVRSSNSSGSLTPEGPDATFLGSLGSKNLAAVSGNSLKPVPDLNIQPAVADIEHDNDILVPIFPPQSVTGGQQLVTNASSSQQDVLDLNSVPSQSDTLSKDEHKSVSLIDQELGLAHSQNLPAFSSIPLAPSPAAPGLSLPSVLADDPAQAGHQDLDECGLGLLQPFSNPVCENLSASSDLIDFSSSLDDPSVQ</sequence>
<reference evidence="3 4" key="1">
    <citation type="submission" date="2025-05" db="UniProtKB">
        <authorList>
            <consortium name="RefSeq"/>
        </authorList>
    </citation>
    <scope>IDENTIFICATION</scope>
</reference>
<feature type="region of interest" description="Disordered" evidence="1">
    <location>
        <begin position="426"/>
        <end position="446"/>
    </location>
</feature>
<feature type="region of interest" description="Disordered" evidence="1">
    <location>
        <begin position="62"/>
        <end position="255"/>
    </location>
</feature>
<evidence type="ECO:0000256" key="1">
    <source>
        <dbReference type="SAM" id="MobiDB-lite"/>
    </source>
</evidence>
<feature type="compositionally biased region" description="Basic and acidic residues" evidence="1">
    <location>
        <begin position="87"/>
        <end position="98"/>
    </location>
</feature>
<feature type="compositionally biased region" description="Low complexity" evidence="1">
    <location>
        <begin position="187"/>
        <end position="196"/>
    </location>
</feature>
<feature type="region of interest" description="Disordered" evidence="1">
    <location>
        <begin position="314"/>
        <end position="334"/>
    </location>
</feature>
<name>A0ABM1A6X5_APLCA</name>
<feature type="compositionally biased region" description="Low complexity" evidence="1">
    <location>
        <begin position="372"/>
        <end position="397"/>
    </location>
</feature>
<proteinExistence type="predicted"/>
<feature type="compositionally biased region" description="Polar residues" evidence="1">
    <location>
        <begin position="69"/>
        <end position="84"/>
    </location>
</feature>
<dbReference type="Proteomes" id="UP000694888">
    <property type="component" value="Unplaced"/>
</dbReference>
<evidence type="ECO:0000313" key="2">
    <source>
        <dbReference type="Proteomes" id="UP000694888"/>
    </source>
</evidence>
<keyword evidence="2" id="KW-1185">Reference proteome</keyword>
<evidence type="ECO:0000313" key="4">
    <source>
        <dbReference type="RefSeq" id="XP_012942019.1"/>
    </source>
</evidence>
<protein>
    <submittedName>
        <fullName evidence="3 4">Uncharacterized protein LOC101853482</fullName>
    </submittedName>
</protein>
<dbReference type="RefSeq" id="XP_012942019.1">
    <property type="nucleotide sequence ID" value="XM_013086565.2"/>
</dbReference>
<feature type="compositionally biased region" description="Basic and acidic residues" evidence="1">
    <location>
        <begin position="107"/>
        <end position="146"/>
    </location>
</feature>
<accession>A0ABM1A6X5</accession>